<keyword evidence="2" id="KW-1185">Reference proteome</keyword>
<reference evidence="1 2" key="1">
    <citation type="submission" date="2020-08" db="EMBL/GenBank/DDBJ databases">
        <title>Genomic Encyclopedia of Type Strains, Phase III (KMG-III): the genomes of soil and plant-associated and newly described type strains.</title>
        <authorList>
            <person name="Whitman W."/>
        </authorList>
    </citation>
    <scope>NUCLEOTIDE SEQUENCE [LARGE SCALE GENOMIC DNA]</scope>
    <source>
        <strain evidence="1 2">SFB5A</strain>
    </source>
</reference>
<dbReference type="Proteomes" id="UP000582643">
    <property type="component" value="Unassembled WGS sequence"/>
</dbReference>
<organism evidence="1 2">
    <name type="scientific">Streptomyces nymphaeiformis</name>
    <dbReference type="NCBI Taxonomy" id="2663842"/>
    <lineage>
        <taxon>Bacteria</taxon>
        <taxon>Bacillati</taxon>
        <taxon>Actinomycetota</taxon>
        <taxon>Actinomycetes</taxon>
        <taxon>Kitasatosporales</taxon>
        <taxon>Streptomycetaceae</taxon>
        <taxon>Streptomyces</taxon>
    </lineage>
</organism>
<name>A0A7W7TZH1_9ACTN</name>
<dbReference type="EMBL" id="JACHJY010000004">
    <property type="protein sequence ID" value="MBB4982193.1"/>
    <property type="molecule type" value="Genomic_DNA"/>
</dbReference>
<sequence>MATLRERQLHRERALTALYEATGGNRLLGVPGRKLRNDLRIPEEDLAAACTYLTGEGLISVDWEPGNTPAMVTLTHQGILRMEAEEEERG</sequence>
<dbReference type="AlphaFoldDB" id="A0A7W7TZH1"/>
<gene>
    <name evidence="1" type="ORF">GGE06_003103</name>
</gene>
<evidence type="ECO:0000313" key="2">
    <source>
        <dbReference type="Proteomes" id="UP000582643"/>
    </source>
</evidence>
<accession>A0A7W7TZH1</accession>
<protein>
    <submittedName>
        <fullName evidence="1">Uncharacterized protein</fullName>
    </submittedName>
</protein>
<comment type="caution">
    <text evidence="1">The sequence shown here is derived from an EMBL/GenBank/DDBJ whole genome shotgun (WGS) entry which is preliminary data.</text>
</comment>
<evidence type="ECO:0000313" key="1">
    <source>
        <dbReference type="EMBL" id="MBB4982193.1"/>
    </source>
</evidence>
<dbReference type="RefSeq" id="WP_116160150.1">
    <property type="nucleotide sequence ID" value="NZ_JACHJY010000004.1"/>
</dbReference>
<proteinExistence type="predicted"/>